<evidence type="ECO:0000313" key="3">
    <source>
        <dbReference type="Proteomes" id="UP000070080"/>
    </source>
</evidence>
<dbReference type="InterPro" id="IPR025246">
    <property type="entry name" value="IS30-like_HTH"/>
</dbReference>
<gene>
    <name evidence="2" type="ORF">HMPREF1872_00842</name>
</gene>
<sequence>MERPMEQINNIIKKRKWKQITERDRYKIEALLASGMRPSAIAMQIGCSKRTIERERKRGLTEQLRTATKNILEKGDVQKVHVYFADVAQEKHERANMNKGRKESEDWLRS</sequence>
<protein>
    <recommendedName>
        <fullName evidence="1">Transposase IS30-like HTH domain-containing protein</fullName>
    </recommendedName>
</protein>
<comment type="caution">
    <text evidence="2">The sequence shown here is derived from an EMBL/GenBank/DDBJ whole genome shotgun (WGS) entry which is preliminary data.</text>
</comment>
<dbReference type="EMBL" id="LSCV01000026">
    <property type="protein sequence ID" value="KXB40746.1"/>
    <property type="molecule type" value="Genomic_DNA"/>
</dbReference>
<feature type="domain" description="Transposase IS30-like HTH" evidence="1">
    <location>
        <begin position="16"/>
        <end position="58"/>
    </location>
</feature>
<reference evidence="3" key="1">
    <citation type="submission" date="2016-01" db="EMBL/GenBank/DDBJ databases">
        <authorList>
            <person name="Mitreva M."/>
            <person name="Pepin K.H."/>
            <person name="Mihindukulasuriya K.A."/>
            <person name="Fulton R."/>
            <person name="Fronick C."/>
            <person name="O'Laughlin M."/>
            <person name="Miner T."/>
            <person name="Herter B."/>
            <person name="Rosa B.A."/>
            <person name="Cordes M."/>
            <person name="Tomlinson C."/>
            <person name="Wollam A."/>
            <person name="Palsikar V.B."/>
            <person name="Mardis E.R."/>
            <person name="Wilson R.K."/>
        </authorList>
    </citation>
    <scope>NUCLEOTIDE SEQUENCE [LARGE SCALE GENOMIC DNA]</scope>
    <source>
        <strain evidence="3">KA00274</strain>
    </source>
</reference>
<evidence type="ECO:0000313" key="2">
    <source>
        <dbReference type="EMBL" id="KXB40746.1"/>
    </source>
</evidence>
<name>A0A133YC10_9FIRM</name>
<organism evidence="2 3">
    <name type="scientific">Amygdalobacter nucleatus</name>
    <dbReference type="NCBI Taxonomy" id="3029274"/>
    <lineage>
        <taxon>Bacteria</taxon>
        <taxon>Bacillati</taxon>
        <taxon>Bacillota</taxon>
        <taxon>Clostridia</taxon>
        <taxon>Eubacteriales</taxon>
        <taxon>Oscillospiraceae</taxon>
        <taxon>Amygdalobacter</taxon>
    </lineage>
</organism>
<accession>A0A133YC10</accession>
<dbReference type="Pfam" id="PF13936">
    <property type="entry name" value="HTH_38"/>
    <property type="match status" value="1"/>
</dbReference>
<proteinExistence type="predicted"/>
<keyword evidence="3" id="KW-1185">Reference proteome</keyword>
<dbReference type="Proteomes" id="UP000070080">
    <property type="component" value="Unassembled WGS sequence"/>
</dbReference>
<dbReference type="AlphaFoldDB" id="A0A133YC10"/>
<evidence type="ECO:0000259" key="1">
    <source>
        <dbReference type="Pfam" id="PF13936"/>
    </source>
</evidence>